<dbReference type="EMBL" id="JACHOV010000009">
    <property type="protein sequence ID" value="MBB4642135.1"/>
    <property type="molecule type" value="Genomic_DNA"/>
</dbReference>
<dbReference type="CDD" id="cd00731">
    <property type="entry name" value="CheA_reg"/>
    <property type="match status" value="1"/>
</dbReference>
<evidence type="ECO:0000259" key="15">
    <source>
        <dbReference type="PROSITE" id="PS50851"/>
    </source>
</evidence>
<dbReference type="InterPro" id="IPR005467">
    <property type="entry name" value="His_kinase_dom"/>
</dbReference>
<dbReference type="SMART" id="SM01231">
    <property type="entry name" value="H-kinase_dim"/>
    <property type="match status" value="1"/>
</dbReference>
<organism evidence="17 18">
    <name type="scientific">Rhizorhapis suberifaciens</name>
    <name type="common">corky root of lettuce</name>
    <dbReference type="NCBI Taxonomy" id="13656"/>
    <lineage>
        <taxon>Bacteria</taxon>
        <taxon>Pseudomonadati</taxon>
        <taxon>Pseudomonadota</taxon>
        <taxon>Alphaproteobacteria</taxon>
        <taxon>Sphingomonadales</taxon>
        <taxon>Sphingomonadaceae</taxon>
        <taxon>Rhizorhapis</taxon>
    </lineage>
</organism>
<dbReference type="Pfam" id="PF02518">
    <property type="entry name" value="HATPase_c"/>
    <property type="match status" value="1"/>
</dbReference>
<keyword evidence="8 17" id="KW-0418">Kinase</keyword>
<dbReference type="PROSITE" id="PS50851">
    <property type="entry name" value="CHEW"/>
    <property type="match status" value="1"/>
</dbReference>
<keyword evidence="18" id="KW-1185">Reference proteome</keyword>
<keyword evidence="9" id="KW-0067">ATP-binding</keyword>
<evidence type="ECO:0000256" key="10">
    <source>
        <dbReference type="ARBA" id="ARBA00023012"/>
    </source>
</evidence>
<dbReference type="GO" id="GO:0006935">
    <property type="term" value="P:chemotaxis"/>
    <property type="evidence" value="ECO:0007669"/>
    <property type="project" value="UniProtKB-KW"/>
</dbReference>
<dbReference type="Proteomes" id="UP000575068">
    <property type="component" value="Unassembled WGS sequence"/>
</dbReference>
<dbReference type="SMART" id="SM00260">
    <property type="entry name" value="CheW"/>
    <property type="match status" value="1"/>
</dbReference>
<proteinExistence type="predicted"/>
<dbReference type="PANTHER" id="PTHR43395">
    <property type="entry name" value="SENSOR HISTIDINE KINASE CHEA"/>
    <property type="match status" value="1"/>
</dbReference>
<dbReference type="InterPro" id="IPR036890">
    <property type="entry name" value="HATPase_C_sf"/>
</dbReference>
<evidence type="ECO:0000313" key="18">
    <source>
        <dbReference type="Proteomes" id="UP000575068"/>
    </source>
</evidence>
<dbReference type="InterPro" id="IPR036097">
    <property type="entry name" value="HisK_dim/P_sf"/>
</dbReference>
<evidence type="ECO:0000256" key="11">
    <source>
        <dbReference type="ARBA" id="ARBA00035100"/>
    </source>
</evidence>
<feature type="domain" description="HPt" evidence="16">
    <location>
        <begin position="1"/>
        <end position="103"/>
    </location>
</feature>
<dbReference type="Pfam" id="PF01584">
    <property type="entry name" value="CheW"/>
    <property type="match status" value="1"/>
</dbReference>
<dbReference type="InterPro" id="IPR008207">
    <property type="entry name" value="Sig_transdc_His_kin_Hpt_dom"/>
</dbReference>
<dbReference type="InterPro" id="IPR002545">
    <property type="entry name" value="CheW-lke_dom"/>
</dbReference>
<feature type="domain" description="Histidine kinase" evidence="14">
    <location>
        <begin position="375"/>
        <end position="579"/>
    </location>
</feature>
<evidence type="ECO:0000313" key="17">
    <source>
        <dbReference type="EMBL" id="MBB4642135.1"/>
    </source>
</evidence>
<evidence type="ECO:0000259" key="14">
    <source>
        <dbReference type="PROSITE" id="PS50109"/>
    </source>
</evidence>
<dbReference type="SUPFAM" id="SSF55874">
    <property type="entry name" value="ATPase domain of HSP90 chaperone/DNA topoisomerase II/histidine kinase"/>
    <property type="match status" value="1"/>
</dbReference>
<dbReference type="GO" id="GO:0005524">
    <property type="term" value="F:ATP binding"/>
    <property type="evidence" value="ECO:0007669"/>
    <property type="project" value="UniProtKB-KW"/>
</dbReference>
<comment type="catalytic activity">
    <reaction evidence="1">
        <text>ATP + protein L-histidine = ADP + protein N-phospho-L-histidine.</text>
        <dbReference type="EC" id="2.7.13.3"/>
    </reaction>
</comment>
<dbReference type="InterPro" id="IPR037006">
    <property type="entry name" value="CheA-like_homodim_sf"/>
</dbReference>
<dbReference type="GO" id="GO:0000155">
    <property type="term" value="F:phosphorelay sensor kinase activity"/>
    <property type="evidence" value="ECO:0007669"/>
    <property type="project" value="InterPro"/>
</dbReference>
<keyword evidence="7" id="KW-0547">Nucleotide-binding</keyword>
<accession>A0A840HVQ1</accession>
<gene>
    <name evidence="17" type="ORF">HNQ99_002457</name>
</gene>
<dbReference type="Gene3D" id="2.30.30.40">
    <property type="entry name" value="SH3 Domains"/>
    <property type="match status" value="1"/>
</dbReference>
<dbReference type="SMART" id="SM00073">
    <property type="entry name" value="HPT"/>
    <property type="match status" value="1"/>
</dbReference>
<evidence type="ECO:0000256" key="1">
    <source>
        <dbReference type="ARBA" id="ARBA00000085"/>
    </source>
</evidence>
<dbReference type="PROSITE" id="PS50894">
    <property type="entry name" value="HPT"/>
    <property type="match status" value="1"/>
</dbReference>
<dbReference type="PRINTS" id="PR00344">
    <property type="entry name" value="BCTRLSENSOR"/>
</dbReference>
<dbReference type="AlphaFoldDB" id="A0A840HVQ1"/>
<dbReference type="InterPro" id="IPR036641">
    <property type="entry name" value="HPT_dom_sf"/>
</dbReference>
<dbReference type="PANTHER" id="PTHR43395:SF10">
    <property type="entry name" value="CHEMOTAXIS PROTEIN CHEA"/>
    <property type="match status" value="1"/>
</dbReference>
<evidence type="ECO:0000259" key="16">
    <source>
        <dbReference type="PROSITE" id="PS50894"/>
    </source>
</evidence>
<evidence type="ECO:0000256" key="2">
    <source>
        <dbReference type="ARBA" id="ARBA00012438"/>
    </source>
</evidence>
<evidence type="ECO:0000256" key="12">
    <source>
        <dbReference type="PROSITE-ProRule" id="PRU00110"/>
    </source>
</evidence>
<evidence type="ECO:0000256" key="8">
    <source>
        <dbReference type="ARBA" id="ARBA00022777"/>
    </source>
</evidence>
<keyword evidence="10" id="KW-0902">Two-component regulatory system</keyword>
<evidence type="ECO:0000256" key="7">
    <source>
        <dbReference type="ARBA" id="ARBA00022741"/>
    </source>
</evidence>
<dbReference type="Gene3D" id="1.20.120.160">
    <property type="entry name" value="HPT domain"/>
    <property type="match status" value="1"/>
</dbReference>
<dbReference type="Pfam" id="PF01627">
    <property type="entry name" value="Hpt"/>
    <property type="match status" value="1"/>
</dbReference>
<evidence type="ECO:0000256" key="5">
    <source>
        <dbReference type="ARBA" id="ARBA00022553"/>
    </source>
</evidence>
<evidence type="ECO:0000256" key="6">
    <source>
        <dbReference type="ARBA" id="ARBA00022679"/>
    </source>
</evidence>
<dbReference type="SMART" id="SM00387">
    <property type="entry name" value="HATPase_c"/>
    <property type="match status" value="1"/>
</dbReference>
<dbReference type="Gene3D" id="1.10.287.560">
    <property type="entry name" value="Histidine kinase CheA-like, homodimeric domain"/>
    <property type="match status" value="1"/>
</dbReference>
<dbReference type="Pfam" id="PF02895">
    <property type="entry name" value="H-kinase_dim"/>
    <property type="match status" value="1"/>
</dbReference>
<feature type="domain" description="CheW-like" evidence="15">
    <location>
        <begin position="581"/>
        <end position="717"/>
    </location>
</feature>
<reference evidence="17 18" key="1">
    <citation type="submission" date="2020-08" db="EMBL/GenBank/DDBJ databases">
        <title>Genomic Encyclopedia of Type Strains, Phase IV (KMG-IV): sequencing the most valuable type-strain genomes for metagenomic binning, comparative biology and taxonomic classification.</title>
        <authorList>
            <person name="Goeker M."/>
        </authorList>
    </citation>
    <scope>NUCLEOTIDE SEQUENCE [LARGE SCALE GENOMIC DNA]</scope>
    <source>
        <strain evidence="17 18">DSM 7465</strain>
    </source>
</reference>
<dbReference type="FunFam" id="3.30.565.10:FF:000016">
    <property type="entry name" value="Chemotaxis protein CheA, putative"/>
    <property type="match status" value="1"/>
</dbReference>
<dbReference type="CDD" id="cd16916">
    <property type="entry name" value="HATPase_CheA-like"/>
    <property type="match status" value="1"/>
</dbReference>
<comment type="caution">
    <text evidence="17">The sequence shown here is derived from an EMBL/GenBank/DDBJ whole genome shotgun (WGS) entry which is preliminary data.</text>
</comment>
<feature type="region of interest" description="Disordered" evidence="13">
    <location>
        <begin position="314"/>
        <end position="334"/>
    </location>
</feature>
<dbReference type="InterPro" id="IPR004358">
    <property type="entry name" value="Sig_transdc_His_kin-like_C"/>
</dbReference>
<dbReference type="EC" id="2.7.13.3" evidence="2"/>
<dbReference type="InterPro" id="IPR051315">
    <property type="entry name" value="Bact_Chemotaxis_CheA"/>
</dbReference>
<name>A0A840HVQ1_9SPHN</name>
<dbReference type="GO" id="GO:0005737">
    <property type="term" value="C:cytoplasm"/>
    <property type="evidence" value="ECO:0007669"/>
    <property type="project" value="InterPro"/>
</dbReference>
<protein>
    <recommendedName>
        <fullName evidence="3">Chemotaxis protein CheA</fullName>
        <ecNumber evidence="2">2.7.13.3</ecNumber>
    </recommendedName>
</protein>
<feature type="modified residue" description="Phosphohistidine" evidence="12">
    <location>
        <position position="46"/>
    </location>
</feature>
<dbReference type="InterPro" id="IPR036061">
    <property type="entry name" value="CheW-like_dom_sf"/>
</dbReference>
<keyword evidence="4" id="KW-0145">Chemotaxis</keyword>
<comment type="function">
    <text evidence="11">Involved in the transmission of sensory signals from the chemoreceptors to the flagellar motors. CheA is autophosphorylated; it can transfer its phosphate group to either CheB or CheY.</text>
</comment>
<evidence type="ECO:0000256" key="13">
    <source>
        <dbReference type="SAM" id="MobiDB-lite"/>
    </source>
</evidence>
<sequence>MNQDDIQLIFLQECDEGLASAETGLIACQSNAQDSDAINSIFRAVHSIKGGAGAFGFTALQHYTHKFETVLAQVRDGDRPLTPELLTVLFKSFDILTDHVNAIKGDCETPDDADMSRQLEEIAESVGAPADMAEESAEVPVELALPEITGLDFDLDGLLNSLDQPETAAEVEVAEAATDKEWLVIVRPLPAAMMNGSEPLLLLRGLVDIGARCVHVDVDDIPDLDAFDAEATYLEWHYRVPSSVARSDVADIFDFIGPAVELRIEEVDAEPIVEEPEFVTMVLSDPEPVAAAVDTSTASAPAIEASAAISAPKEEMPISGSASAAPPPPSNKAGQTIRVDLEKLDRLVNTVGELVITQAMLAQQLSIQGMTQIAEVADLDHLTRELQDCAMSIRAQPIRSVFSRVPRIVRELESETGKRVRLDVDGEGTELDKTVVERIGEPLTHLIRNAIDHGLETPEERIAAGKPAEGVVRLSAEHRGGRILICVSDDGRGINRERVFAKAAERGLIAPDAQLSDEEIDNLIFAPGFSTAQVVSNISGRGVGMDVVRQNVQALGGRISISSRPGHGSTFTLALPLTLAIADGMIVGVGDQTLVVPLTHIVESLRPSQQEVRRLGGGKFMLNVRGQFLPVQHVGSRLGIEGAATDPTEAVLIVVESETAGHSVLMVDAIKDQRQVVIKSLETNFQQIGGVAGATILGDGRVALILDVESVVAAELGRSRLAEAA</sequence>
<dbReference type="InterPro" id="IPR004105">
    <property type="entry name" value="CheA-like_dim"/>
</dbReference>
<evidence type="ECO:0000256" key="9">
    <source>
        <dbReference type="ARBA" id="ARBA00022840"/>
    </source>
</evidence>
<evidence type="ECO:0000256" key="4">
    <source>
        <dbReference type="ARBA" id="ARBA00022500"/>
    </source>
</evidence>
<dbReference type="PROSITE" id="PS50109">
    <property type="entry name" value="HIS_KIN"/>
    <property type="match status" value="1"/>
</dbReference>
<dbReference type="CDD" id="cd00088">
    <property type="entry name" value="HPT"/>
    <property type="match status" value="1"/>
</dbReference>
<dbReference type="Gene3D" id="3.30.565.10">
    <property type="entry name" value="Histidine kinase-like ATPase, C-terminal domain"/>
    <property type="match status" value="1"/>
</dbReference>
<dbReference type="SUPFAM" id="SSF47226">
    <property type="entry name" value="Histidine-containing phosphotransfer domain, HPT domain"/>
    <property type="match status" value="1"/>
</dbReference>
<evidence type="ECO:0000256" key="3">
    <source>
        <dbReference type="ARBA" id="ARBA00021495"/>
    </source>
</evidence>
<dbReference type="InterPro" id="IPR003594">
    <property type="entry name" value="HATPase_dom"/>
</dbReference>
<keyword evidence="6 17" id="KW-0808">Transferase</keyword>
<dbReference type="RefSeq" id="WP_184475912.1">
    <property type="nucleotide sequence ID" value="NZ_JACHOV010000009.1"/>
</dbReference>
<keyword evidence="5 12" id="KW-0597">Phosphoprotein</keyword>
<dbReference type="SUPFAM" id="SSF50341">
    <property type="entry name" value="CheW-like"/>
    <property type="match status" value="1"/>
</dbReference>
<dbReference type="SUPFAM" id="SSF47384">
    <property type="entry name" value="Homodimeric domain of signal transducing histidine kinase"/>
    <property type="match status" value="1"/>
</dbReference>